<dbReference type="GO" id="GO:0033214">
    <property type="term" value="P:siderophore-iron import into cell"/>
    <property type="evidence" value="ECO:0007669"/>
    <property type="project" value="TreeGrafter"/>
</dbReference>
<protein>
    <submittedName>
        <fullName evidence="9">Iron ABC transporter permease</fullName>
    </submittedName>
</protein>
<keyword evidence="4" id="KW-1003">Cell membrane</keyword>
<keyword evidence="6 8" id="KW-1133">Transmembrane helix</keyword>
<evidence type="ECO:0000256" key="7">
    <source>
        <dbReference type="ARBA" id="ARBA00023136"/>
    </source>
</evidence>
<dbReference type="Proteomes" id="UP000018766">
    <property type="component" value="Unassembled WGS sequence"/>
</dbReference>
<dbReference type="InterPro" id="IPR000522">
    <property type="entry name" value="ABC_transptr_permease_BtuC"/>
</dbReference>
<evidence type="ECO:0000256" key="2">
    <source>
        <dbReference type="ARBA" id="ARBA00007935"/>
    </source>
</evidence>
<dbReference type="GO" id="GO:0022857">
    <property type="term" value="F:transmembrane transporter activity"/>
    <property type="evidence" value="ECO:0007669"/>
    <property type="project" value="InterPro"/>
</dbReference>
<evidence type="ECO:0000313" key="10">
    <source>
        <dbReference type="Proteomes" id="UP000018766"/>
    </source>
</evidence>
<dbReference type="GO" id="GO:0005886">
    <property type="term" value="C:plasma membrane"/>
    <property type="evidence" value="ECO:0007669"/>
    <property type="project" value="UniProtKB-SubCell"/>
</dbReference>
<dbReference type="AlphaFoldDB" id="V8G4Z0"/>
<keyword evidence="5 8" id="KW-0812">Transmembrane</keyword>
<organism evidence="9 10">
    <name type="scientific">Pelistega indica</name>
    <dbReference type="NCBI Taxonomy" id="1414851"/>
    <lineage>
        <taxon>Bacteria</taxon>
        <taxon>Pseudomonadati</taxon>
        <taxon>Pseudomonadota</taxon>
        <taxon>Betaproteobacteria</taxon>
        <taxon>Burkholderiales</taxon>
        <taxon>Alcaligenaceae</taxon>
        <taxon>Pelistega</taxon>
    </lineage>
</organism>
<name>V8G4Z0_9BURK</name>
<feature type="transmembrane region" description="Helical" evidence="8">
    <location>
        <begin position="268"/>
        <end position="287"/>
    </location>
</feature>
<gene>
    <name evidence="9" type="ORF">V757_06725</name>
</gene>
<evidence type="ECO:0000256" key="3">
    <source>
        <dbReference type="ARBA" id="ARBA00022448"/>
    </source>
</evidence>
<dbReference type="PANTHER" id="PTHR30472">
    <property type="entry name" value="FERRIC ENTEROBACTIN TRANSPORT SYSTEM PERMEASE PROTEIN"/>
    <property type="match status" value="1"/>
</dbReference>
<feature type="transmembrane region" description="Helical" evidence="8">
    <location>
        <begin position="133"/>
        <end position="158"/>
    </location>
</feature>
<evidence type="ECO:0000256" key="4">
    <source>
        <dbReference type="ARBA" id="ARBA00022475"/>
    </source>
</evidence>
<comment type="caution">
    <text evidence="9">The sequence shown here is derived from an EMBL/GenBank/DDBJ whole genome shotgun (WGS) entry which is preliminary data.</text>
</comment>
<keyword evidence="7 8" id="KW-0472">Membrane</keyword>
<feature type="transmembrane region" description="Helical" evidence="8">
    <location>
        <begin position="226"/>
        <end position="256"/>
    </location>
</feature>
<evidence type="ECO:0000256" key="5">
    <source>
        <dbReference type="ARBA" id="ARBA00022692"/>
    </source>
</evidence>
<dbReference type="SUPFAM" id="SSF81345">
    <property type="entry name" value="ABC transporter involved in vitamin B12 uptake, BtuC"/>
    <property type="match status" value="1"/>
</dbReference>
<feature type="transmembrane region" description="Helical" evidence="8">
    <location>
        <begin position="71"/>
        <end position="93"/>
    </location>
</feature>
<dbReference type="PANTHER" id="PTHR30472:SF19">
    <property type="entry name" value="PETROBACTIN IMPORT SYSTEM PERMEASE PROTEIN YCLO"/>
    <property type="match status" value="1"/>
</dbReference>
<feature type="transmembrane region" description="Helical" evidence="8">
    <location>
        <begin position="179"/>
        <end position="196"/>
    </location>
</feature>
<evidence type="ECO:0000256" key="6">
    <source>
        <dbReference type="ARBA" id="ARBA00022989"/>
    </source>
</evidence>
<feature type="transmembrane region" description="Helical" evidence="8">
    <location>
        <begin position="12"/>
        <end position="30"/>
    </location>
</feature>
<evidence type="ECO:0000256" key="8">
    <source>
        <dbReference type="SAM" id="Phobius"/>
    </source>
</evidence>
<comment type="subcellular location">
    <subcellularLocation>
        <location evidence="1">Cell membrane</location>
        <topology evidence="1">Multi-pass membrane protein</topology>
    </subcellularLocation>
</comment>
<keyword evidence="3" id="KW-0813">Transport</keyword>
<feature type="transmembrane region" description="Helical" evidence="8">
    <location>
        <begin position="293"/>
        <end position="315"/>
    </location>
</feature>
<feature type="transmembrane region" description="Helical" evidence="8">
    <location>
        <begin position="100"/>
        <end position="121"/>
    </location>
</feature>
<evidence type="ECO:0000313" key="9">
    <source>
        <dbReference type="EMBL" id="ETD71171.1"/>
    </source>
</evidence>
<dbReference type="Gene3D" id="1.10.3470.10">
    <property type="entry name" value="ABC transporter involved in vitamin B12 uptake, BtuC"/>
    <property type="match status" value="1"/>
</dbReference>
<feature type="transmembrane region" description="Helical" evidence="8">
    <location>
        <begin position="42"/>
        <end position="65"/>
    </location>
</feature>
<proteinExistence type="inferred from homology"/>
<sequence length="320" mass="35775">MEKNMLKKFLGISIIAGILFLAIIFLFYDSDMDFNYIIPHRMLRLATIIVSGICIANSSIIFQTITNNHLLVPSVMGYEAIYLVWQSLLILLFGTASIPFLGSLGIFVSSTIIVLVYALALHKYIFPLCKGDMYTFLLFGFIISLVLITSSQIIQLSINPGEYSVLQGMIQTSFNRADITTLVITMTIATASIFIIKNSLRILDVIVLGEYHAKSLGVNYSSYLNLWLVIIAILTAISTSLIGLTAFIGIFISNLTYSLTNSAKHKHILPLASLLTILIFMITELLVEHFFNYKITVNILVNLVCGTYFFLILLFKKNHV</sequence>
<keyword evidence="10" id="KW-1185">Reference proteome</keyword>
<accession>V8G4Z0</accession>
<dbReference type="EMBL" id="AYSV01000084">
    <property type="protein sequence ID" value="ETD71171.1"/>
    <property type="molecule type" value="Genomic_DNA"/>
</dbReference>
<evidence type="ECO:0000256" key="1">
    <source>
        <dbReference type="ARBA" id="ARBA00004651"/>
    </source>
</evidence>
<dbReference type="InterPro" id="IPR037294">
    <property type="entry name" value="ABC_BtuC-like"/>
</dbReference>
<comment type="similarity">
    <text evidence="2">Belongs to the binding-protein-dependent transport system permease family. FecCD subfamily.</text>
</comment>
<reference evidence="9 10" key="1">
    <citation type="submission" date="2013-11" db="EMBL/GenBank/DDBJ databases">
        <title>Genomic analysis of Pelistega sp. HM-7.</title>
        <authorList>
            <person name="Kumbhare S.V."/>
            <person name="Shetty S.A."/>
            <person name="Sharma O."/>
            <person name="Dhotre D.P."/>
        </authorList>
    </citation>
    <scope>NUCLEOTIDE SEQUENCE [LARGE SCALE GENOMIC DNA]</scope>
    <source>
        <strain evidence="9 10">HM-7</strain>
    </source>
</reference>
<dbReference type="Pfam" id="PF01032">
    <property type="entry name" value="FecCD"/>
    <property type="match status" value="1"/>
</dbReference>